<dbReference type="SUPFAM" id="SSF53067">
    <property type="entry name" value="Actin-like ATPase domain"/>
    <property type="match status" value="2"/>
</dbReference>
<comment type="similarity">
    <text evidence="1">Belongs to the ROK (NagC/XylR) family.</text>
</comment>
<proteinExistence type="inferred from homology"/>
<dbReference type="Pfam" id="PF00480">
    <property type="entry name" value="ROK"/>
    <property type="match status" value="1"/>
</dbReference>
<reference evidence="3 4" key="2">
    <citation type="submission" date="2023-06" db="EMBL/GenBank/DDBJ databases">
        <title>The Gram-positive Non-spore-bearing Anaerobic Bacilli of Human Feces.</title>
        <authorList>
            <person name="Eggerth A.H."/>
        </authorList>
    </citation>
    <scope>NUCLEOTIDE SEQUENCE [LARGE SCALE GENOMIC DNA]</scope>
    <source>
        <strain evidence="3 4">CBA3108</strain>
    </source>
</reference>
<dbReference type="Gene3D" id="1.10.10.10">
    <property type="entry name" value="Winged helix-like DNA-binding domain superfamily/Winged helix DNA-binding domain"/>
    <property type="match status" value="1"/>
</dbReference>
<accession>A0ABY7QYR8</accession>
<keyword evidence="4" id="KW-1185">Reference proteome</keyword>
<reference evidence="3 4" key="1">
    <citation type="submission" date="2023-01" db="EMBL/GenBank/DDBJ databases">
        <authorList>
            <person name="Lee S.H."/>
            <person name="Jung H.S."/>
            <person name="Yun J.U."/>
        </authorList>
    </citation>
    <scope>NUCLEOTIDE SEQUENCE [LARGE SCALE GENOMIC DNA]</scope>
    <source>
        <strain evidence="3 4">CBA3108</strain>
    </source>
</reference>
<dbReference type="Pfam" id="PF12802">
    <property type="entry name" value="MarR_2"/>
    <property type="match status" value="1"/>
</dbReference>
<dbReference type="RefSeq" id="WP_271418368.1">
    <property type="nucleotide sequence ID" value="NZ_CP115668.1"/>
</dbReference>
<dbReference type="Proteomes" id="UP001212097">
    <property type="component" value="Chromosome"/>
</dbReference>
<organism evidence="3 4">
    <name type="scientific">Cutibacterium equinum</name>
    <dbReference type="NCBI Taxonomy" id="3016342"/>
    <lineage>
        <taxon>Bacteria</taxon>
        <taxon>Bacillati</taxon>
        <taxon>Actinomycetota</taxon>
        <taxon>Actinomycetes</taxon>
        <taxon>Propionibacteriales</taxon>
        <taxon>Propionibacteriaceae</taxon>
        <taxon>Cutibacterium</taxon>
    </lineage>
</organism>
<evidence type="ECO:0000259" key="2">
    <source>
        <dbReference type="Pfam" id="PF12802"/>
    </source>
</evidence>
<evidence type="ECO:0000313" key="3">
    <source>
        <dbReference type="EMBL" id="WCC80186.1"/>
    </source>
</evidence>
<dbReference type="Gene3D" id="3.30.420.40">
    <property type="match status" value="2"/>
</dbReference>
<name>A0ABY7QYR8_9ACTN</name>
<protein>
    <submittedName>
        <fullName evidence="3">ROK family transcriptional regulator</fullName>
    </submittedName>
</protein>
<dbReference type="PANTHER" id="PTHR18964">
    <property type="entry name" value="ROK (REPRESSOR, ORF, KINASE) FAMILY"/>
    <property type="match status" value="1"/>
</dbReference>
<evidence type="ECO:0000313" key="4">
    <source>
        <dbReference type="Proteomes" id="UP001212097"/>
    </source>
</evidence>
<dbReference type="InterPro" id="IPR036390">
    <property type="entry name" value="WH_DNA-bd_sf"/>
</dbReference>
<dbReference type="PANTHER" id="PTHR18964:SF173">
    <property type="entry name" value="GLUCOKINASE"/>
    <property type="match status" value="1"/>
</dbReference>
<evidence type="ECO:0000256" key="1">
    <source>
        <dbReference type="ARBA" id="ARBA00006479"/>
    </source>
</evidence>
<dbReference type="InterPro" id="IPR043129">
    <property type="entry name" value="ATPase_NBD"/>
</dbReference>
<dbReference type="InterPro" id="IPR000835">
    <property type="entry name" value="HTH_MarR-typ"/>
</dbReference>
<dbReference type="InterPro" id="IPR036388">
    <property type="entry name" value="WH-like_DNA-bd_sf"/>
</dbReference>
<feature type="domain" description="HTH marR-type" evidence="2">
    <location>
        <begin position="7"/>
        <end position="49"/>
    </location>
</feature>
<sequence length="399" mass="42269">MPTSHEPLFLSALAINGPAQRADLARHIGVSRTSASNLARTLKDTGLIEDLPKPGVSASRYPLTTSATAGLLAAIIVSDEEVGVAISHLDGSRQASAAATVDPTDSPRVWVRTGIQQVKDLVADRYPSEPTPSIRQCVVAVPTQADAVTGEVYPSPASRRWIGINARETVSTALQCPIRINNTARMEGLCEHNAVNTASSSVTCYARFSRGVTLSHVVHGKIAAGAHGGSGELGHTVVDASGPQCSCGNQGCLMQYTSIPALQDRIRRMWPDTEHGQSGRPAPDLPKLLATAPPTWPHEISDVLREAGMIAGRALANVANLLDPDLLVIGGELGVADSPFFDELVLTIRQRTLPLISTHVTITRADSSRDLRRVALAAIESLRGDSDLMTTICTNLTGR</sequence>
<gene>
    <name evidence="3" type="ORF">O6R08_01110</name>
</gene>
<dbReference type="InterPro" id="IPR000600">
    <property type="entry name" value="ROK"/>
</dbReference>
<dbReference type="EMBL" id="CP115668">
    <property type="protein sequence ID" value="WCC80186.1"/>
    <property type="molecule type" value="Genomic_DNA"/>
</dbReference>
<dbReference type="SUPFAM" id="SSF46785">
    <property type="entry name" value="Winged helix' DNA-binding domain"/>
    <property type="match status" value="1"/>
</dbReference>